<keyword evidence="10" id="KW-1185">Reference proteome</keyword>
<organism evidence="9 10">
    <name type="scientific">Nonomuraea mangrovi</name>
    <dbReference type="NCBI Taxonomy" id="2316207"/>
    <lineage>
        <taxon>Bacteria</taxon>
        <taxon>Bacillati</taxon>
        <taxon>Actinomycetota</taxon>
        <taxon>Actinomycetes</taxon>
        <taxon>Streptosporangiales</taxon>
        <taxon>Streptosporangiaceae</taxon>
        <taxon>Nonomuraea</taxon>
    </lineage>
</organism>
<feature type="transmembrane region" description="Helical" evidence="7">
    <location>
        <begin position="368"/>
        <end position="389"/>
    </location>
</feature>
<keyword evidence="5" id="KW-0406">Ion transport</keyword>
<feature type="transmembrane region" description="Helical" evidence="7">
    <location>
        <begin position="151"/>
        <end position="175"/>
    </location>
</feature>
<keyword evidence="3 7" id="KW-0812">Transmembrane</keyword>
<keyword evidence="6 7" id="KW-0472">Membrane</keyword>
<dbReference type="Proteomes" id="UP001597368">
    <property type="component" value="Unassembled WGS sequence"/>
</dbReference>
<accession>A0ABW4T379</accession>
<evidence type="ECO:0000256" key="3">
    <source>
        <dbReference type="ARBA" id="ARBA00022692"/>
    </source>
</evidence>
<feature type="transmembrane region" description="Helical" evidence="7">
    <location>
        <begin position="118"/>
        <end position="139"/>
    </location>
</feature>
<protein>
    <submittedName>
        <fullName evidence="9">Cation:proton antiporter</fullName>
    </submittedName>
</protein>
<evidence type="ECO:0000256" key="2">
    <source>
        <dbReference type="ARBA" id="ARBA00022448"/>
    </source>
</evidence>
<feature type="transmembrane region" description="Helical" evidence="7">
    <location>
        <begin position="338"/>
        <end position="362"/>
    </location>
</feature>
<feature type="transmembrane region" description="Helical" evidence="7">
    <location>
        <begin position="426"/>
        <end position="445"/>
    </location>
</feature>
<sequence length="459" mass="46801">MVSVEPERPAPSPAGSAKGPVRRTVLLRLAGGLVVLAAVAAAFGFELPAGGTGKLDPVAPFLLAVAVIVFVSHLLGTVLERLHQPPVLGEILGGLLLGPSVLTSLWPGASKWLFTPTVVSALGTVAQLGLVTFMFLLGCELGRGGVRTSRGVVALVSIGAIGLPFLGGAGLALVGGDALAGDSPNRGAYVVFFGLALSITALPVLARVLLDLGIEGTRIGTLALASAASGDGLIWLALTVVLGLSGGVSVITTAGIGVALALITMLWVRPALAAMVRAAEKQAFAGRFLLPVLLVGALGYAAVTHLMGLHPAIGAFLFGAVVPREVPVVEDLKRQLQGFVIMVLLPLFFAGIGLTTSVGLIGGSIAHWGLFVAVLLTAVATKFAGVVGFARLASLPRRDAWRLGALMNCRGVTELVVAAIGYQHHLISALGLTMLVLVALITTAATRPLIHLMGLPIDE</sequence>
<name>A0ABW4T379_9ACTN</name>
<dbReference type="InterPro" id="IPR050794">
    <property type="entry name" value="CPA2_transporter"/>
</dbReference>
<dbReference type="Pfam" id="PF00999">
    <property type="entry name" value="Na_H_Exchanger"/>
    <property type="match status" value="1"/>
</dbReference>
<feature type="transmembrane region" description="Helical" evidence="7">
    <location>
        <begin position="57"/>
        <end position="75"/>
    </location>
</feature>
<feature type="transmembrane region" description="Helical" evidence="7">
    <location>
        <begin position="401"/>
        <end position="420"/>
    </location>
</feature>
<comment type="caution">
    <text evidence="9">The sequence shown here is derived from an EMBL/GenBank/DDBJ whole genome shotgun (WGS) entry which is preliminary data.</text>
</comment>
<evidence type="ECO:0000256" key="1">
    <source>
        <dbReference type="ARBA" id="ARBA00004141"/>
    </source>
</evidence>
<dbReference type="RefSeq" id="WP_379575665.1">
    <property type="nucleotide sequence ID" value="NZ_JBHUFV010000043.1"/>
</dbReference>
<feature type="transmembrane region" description="Helical" evidence="7">
    <location>
        <begin position="25"/>
        <end position="45"/>
    </location>
</feature>
<proteinExistence type="predicted"/>
<comment type="subcellular location">
    <subcellularLocation>
        <location evidence="1">Membrane</location>
        <topology evidence="1">Multi-pass membrane protein</topology>
    </subcellularLocation>
</comment>
<dbReference type="InterPro" id="IPR038770">
    <property type="entry name" value="Na+/solute_symporter_sf"/>
</dbReference>
<dbReference type="PANTHER" id="PTHR32468">
    <property type="entry name" value="CATION/H + ANTIPORTER"/>
    <property type="match status" value="1"/>
</dbReference>
<dbReference type="PANTHER" id="PTHR32468:SF0">
    <property type="entry name" value="K(+)_H(+) ANTIPORTER 1"/>
    <property type="match status" value="1"/>
</dbReference>
<evidence type="ECO:0000256" key="6">
    <source>
        <dbReference type="ARBA" id="ARBA00023136"/>
    </source>
</evidence>
<dbReference type="EMBL" id="JBHUFV010000043">
    <property type="protein sequence ID" value="MFD1935550.1"/>
    <property type="molecule type" value="Genomic_DNA"/>
</dbReference>
<evidence type="ECO:0000313" key="10">
    <source>
        <dbReference type="Proteomes" id="UP001597368"/>
    </source>
</evidence>
<evidence type="ECO:0000313" key="9">
    <source>
        <dbReference type="EMBL" id="MFD1935550.1"/>
    </source>
</evidence>
<dbReference type="InterPro" id="IPR006153">
    <property type="entry name" value="Cation/H_exchanger_TM"/>
</dbReference>
<keyword evidence="4 7" id="KW-1133">Transmembrane helix</keyword>
<feature type="domain" description="Cation/H+ exchanger transmembrane" evidence="8">
    <location>
        <begin position="71"/>
        <end position="444"/>
    </location>
</feature>
<feature type="transmembrane region" description="Helical" evidence="7">
    <location>
        <begin position="187"/>
        <end position="210"/>
    </location>
</feature>
<feature type="transmembrane region" description="Helical" evidence="7">
    <location>
        <begin position="284"/>
        <end position="303"/>
    </location>
</feature>
<feature type="transmembrane region" description="Helical" evidence="7">
    <location>
        <begin position="222"/>
        <end position="244"/>
    </location>
</feature>
<feature type="transmembrane region" description="Helical" evidence="7">
    <location>
        <begin position="87"/>
        <end position="106"/>
    </location>
</feature>
<dbReference type="Gene3D" id="1.20.1530.20">
    <property type="match status" value="1"/>
</dbReference>
<evidence type="ECO:0000259" key="8">
    <source>
        <dbReference type="Pfam" id="PF00999"/>
    </source>
</evidence>
<keyword evidence="2" id="KW-0813">Transport</keyword>
<evidence type="ECO:0000256" key="7">
    <source>
        <dbReference type="SAM" id="Phobius"/>
    </source>
</evidence>
<feature type="transmembrane region" description="Helical" evidence="7">
    <location>
        <begin position="250"/>
        <end position="272"/>
    </location>
</feature>
<reference evidence="10" key="1">
    <citation type="journal article" date="2019" name="Int. J. Syst. Evol. Microbiol.">
        <title>The Global Catalogue of Microorganisms (GCM) 10K type strain sequencing project: providing services to taxonomists for standard genome sequencing and annotation.</title>
        <authorList>
            <consortium name="The Broad Institute Genomics Platform"/>
            <consortium name="The Broad Institute Genome Sequencing Center for Infectious Disease"/>
            <person name="Wu L."/>
            <person name="Ma J."/>
        </authorList>
    </citation>
    <scope>NUCLEOTIDE SEQUENCE [LARGE SCALE GENOMIC DNA]</scope>
    <source>
        <strain evidence="10">ICMP 6774ER</strain>
    </source>
</reference>
<evidence type="ECO:0000256" key="4">
    <source>
        <dbReference type="ARBA" id="ARBA00022989"/>
    </source>
</evidence>
<gene>
    <name evidence="9" type="ORF">ACFSKW_29180</name>
</gene>
<evidence type="ECO:0000256" key="5">
    <source>
        <dbReference type="ARBA" id="ARBA00023065"/>
    </source>
</evidence>